<protein>
    <submittedName>
        <fullName evidence="4">Uncharacterized protein</fullName>
    </submittedName>
</protein>
<dbReference type="Gene3D" id="3.40.30.120">
    <property type="match status" value="1"/>
</dbReference>
<sequence>MIHEHFADAVELRYLQGALVPESNDVESPPEVLTGRRRDYTPSAQPGSRLPHMFVRVNPLSEETVSTLDLVSGDKVEFVLIIAPVEESYHLAREAFKAAEEQEISLRVCIFWSTDSVEGLEKGSEAALSPWKNYSDVIEVQSSTSNWWDMCNMTNRGAILVRPDEHIAWRTSSGITGDPRVEMHRVFSAILELAGDPSLFDLLRSFVDSAVLI</sequence>
<dbReference type="Pfam" id="PF21274">
    <property type="entry name" value="Rng_hyd_C"/>
    <property type="match status" value="1"/>
</dbReference>
<evidence type="ECO:0000256" key="2">
    <source>
        <dbReference type="ARBA" id="ARBA00022827"/>
    </source>
</evidence>
<feature type="region of interest" description="Disordered" evidence="3">
    <location>
        <begin position="24"/>
        <end position="47"/>
    </location>
</feature>
<dbReference type="EMBL" id="OY731398">
    <property type="protein sequence ID" value="CAJ1852587.1"/>
    <property type="molecule type" value="Genomic_DNA"/>
</dbReference>
<keyword evidence="2" id="KW-0274">FAD</keyword>
<evidence type="ECO:0000313" key="5">
    <source>
        <dbReference type="Proteomes" id="UP001189624"/>
    </source>
</evidence>
<keyword evidence="5" id="KW-1185">Reference proteome</keyword>
<dbReference type="Gramene" id="rna-AYBTSS11_LOCUS1952">
    <property type="protein sequence ID" value="CAJ1852587.1"/>
    <property type="gene ID" value="gene-AYBTSS11_LOCUS1952"/>
</dbReference>
<evidence type="ECO:0000256" key="1">
    <source>
        <dbReference type="ARBA" id="ARBA00022630"/>
    </source>
</evidence>
<dbReference type="GO" id="GO:0005739">
    <property type="term" value="C:mitochondrion"/>
    <property type="evidence" value="ECO:0007669"/>
    <property type="project" value="TreeGrafter"/>
</dbReference>
<dbReference type="PANTHER" id="PTHR43004">
    <property type="entry name" value="TRK SYSTEM POTASSIUM UPTAKE PROTEIN"/>
    <property type="match status" value="1"/>
</dbReference>
<evidence type="ECO:0000256" key="3">
    <source>
        <dbReference type="SAM" id="MobiDB-lite"/>
    </source>
</evidence>
<reference evidence="4" key="1">
    <citation type="submission" date="2023-10" db="EMBL/GenBank/DDBJ databases">
        <authorList>
            <person name="Domelevo Entfellner J.-B."/>
        </authorList>
    </citation>
    <scope>NUCLEOTIDE SEQUENCE</scope>
</reference>
<dbReference type="GO" id="GO:0006744">
    <property type="term" value="P:ubiquinone biosynthetic process"/>
    <property type="evidence" value="ECO:0007669"/>
    <property type="project" value="TreeGrafter"/>
</dbReference>
<dbReference type="Proteomes" id="UP001189624">
    <property type="component" value="Chromosome 1"/>
</dbReference>
<name>A0AA86RNT7_9FABA</name>
<proteinExistence type="predicted"/>
<dbReference type="GO" id="GO:0016491">
    <property type="term" value="F:oxidoreductase activity"/>
    <property type="evidence" value="ECO:0007669"/>
    <property type="project" value="InterPro"/>
</dbReference>
<dbReference type="AlphaFoldDB" id="A0AA86RNT7"/>
<evidence type="ECO:0000313" key="4">
    <source>
        <dbReference type="EMBL" id="CAJ1852587.1"/>
    </source>
</evidence>
<dbReference type="InterPro" id="IPR050641">
    <property type="entry name" value="RIFMO-like"/>
</dbReference>
<keyword evidence="1" id="KW-0285">Flavoprotein</keyword>
<organism evidence="4 5">
    <name type="scientific">Sphenostylis stenocarpa</name>
    <dbReference type="NCBI Taxonomy" id="92480"/>
    <lineage>
        <taxon>Eukaryota</taxon>
        <taxon>Viridiplantae</taxon>
        <taxon>Streptophyta</taxon>
        <taxon>Embryophyta</taxon>
        <taxon>Tracheophyta</taxon>
        <taxon>Spermatophyta</taxon>
        <taxon>Magnoliopsida</taxon>
        <taxon>eudicotyledons</taxon>
        <taxon>Gunneridae</taxon>
        <taxon>Pentapetalae</taxon>
        <taxon>rosids</taxon>
        <taxon>fabids</taxon>
        <taxon>Fabales</taxon>
        <taxon>Fabaceae</taxon>
        <taxon>Papilionoideae</taxon>
        <taxon>50 kb inversion clade</taxon>
        <taxon>NPAAA clade</taxon>
        <taxon>indigoferoid/millettioid clade</taxon>
        <taxon>Phaseoleae</taxon>
        <taxon>Sphenostylis</taxon>
    </lineage>
</organism>
<dbReference type="PANTHER" id="PTHR43004:SF6">
    <property type="entry name" value="FAD_NAD(P)-BINDING OXIDOREDUCTASE FAMILY PROTEIN"/>
    <property type="match status" value="1"/>
</dbReference>
<gene>
    <name evidence="4" type="ORF">AYBTSS11_LOCUS1952</name>
</gene>
<accession>A0AA86RNT7</accession>